<evidence type="ECO:0000256" key="9">
    <source>
        <dbReference type="SAM" id="MobiDB-lite"/>
    </source>
</evidence>
<dbReference type="Pfam" id="PF02208">
    <property type="entry name" value="Sorb"/>
    <property type="match status" value="1"/>
</dbReference>
<feature type="compositionally biased region" description="Basic and acidic residues" evidence="9">
    <location>
        <begin position="263"/>
        <end position="274"/>
    </location>
</feature>
<feature type="compositionally biased region" description="Low complexity" evidence="9">
    <location>
        <begin position="351"/>
        <end position="371"/>
    </location>
</feature>
<organism evidence="12 13">
    <name type="scientific">Alosa alosa</name>
    <name type="common">allis shad</name>
    <dbReference type="NCBI Taxonomy" id="278164"/>
    <lineage>
        <taxon>Eukaryota</taxon>
        <taxon>Metazoa</taxon>
        <taxon>Chordata</taxon>
        <taxon>Craniata</taxon>
        <taxon>Vertebrata</taxon>
        <taxon>Euteleostomi</taxon>
        <taxon>Actinopterygii</taxon>
        <taxon>Neopterygii</taxon>
        <taxon>Teleostei</taxon>
        <taxon>Clupei</taxon>
        <taxon>Clupeiformes</taxon>
        <taxon>Clupeoidei</taxon>
        <taxon>Clupeidae</taxon>
        <taxon>Alosa</taxon>
    </lineage>
</organism>
<evidence type="ECO:0000313" key="13">
    <source>
        <dbReference type="Proteomes" id="UP000823561"/>
    </source>
</evidence>
<feature type="domain" description="SoHo" evidence="11">
    <location>
        <begin position="142"/>
        <end position="203"/>
    </location>
</feature>
<evidence type="ECO:0000256" key="7">
    <source>
        <dbReference type="ARBA" id="ARBA00040640"/>
    </source>
</evidence>
<dbReference type="FunFam" id="2.30.30.40:FF:000001">
    <property type="entry name" value="Sorbin and SH3 domain-containing protein 1 isoform 2"/>
    <property type="match status" value="1"/>
</dbReference>
<comment type="function">
    <text evidence="6">Induces bone resorption, acting probably through a signaling cascade which results in the secretion of factor(s) enhancing osteoclast formation and activity.</text>
</comment>
<feature type="compositionally biased region" description="Polar residues" evidence="9">
    <location>
        <begin position="200"/>
        <end position="212"/>
    </location>
</feature>
<evidence type="ECO:0000256" key="8">
    <source>
        <dbReference type="PROSITE-ProRule" id="PRU00192"/>
    </source>
</evidence>
<feature type="compositionally biased region" description="Polar residues" evidence="9">
    <location>
        <begin position="404"/>
        <end position="430"/>
    </location>
</feature>
<dbReference type="FunFam" id="2.30.30.40:FF:000072">
    <property type="entry name" value="Unconventional Myosin IB"/>
    <property type="match status" value="1"/>
</dbReference>
<evidence type="ECO:0000256" key="2">
    <source>
        <dbReference type="ARBA" id="ARBA00022443"/>
    </source>
</evidence>
<feature type="domain" description="SH3" evidence="10">
    <location>
        <begin position="481"/>
        <end position="540"/>
    </location>
</feature>
<dbReference type="Pfam" id="PF00018">
    <property type="entry name" value="SH3_1"/>
    <property type="match status" value="2"/>
</dbReference>
<keyword evidence="3" id="KW-0677">Repeat</keyword>
<dbReference type="Proteomes" id="UP000823561">
    <property type="component" value="Chromosome 21"/>
</dbReference>
<evidence type="ECO:0000256" key="3">
    <source>
        <dbReference type="ARBA" id="ARBA00022737"/>
    </source>
</evidence>
<dbReference type="EMBL" id="JADWDJ010000021">
    <property type="protein sequence ID" value="KAG5263896.1"/>
    <property type="molecule type" value="Genomic_DNA"/>
</dbReference>
<keyword evidence="2 8" id="KW-0728">SH3 domain</keyword>
<feature type="compositionally biased region" description="Polar residues" evidence="9">
    <location>
        <begin position="91"/>
        <end position="108"/>
    </location>
</feature>
<dbReference type="Pfam" id="PF14604">
    <property type="entry name" value="SH3_9"/>
    <property type="match status" value="1"/>
</dbReference>
<comment type="subcellular location">
    <subcellularLocation>
        <location evidence="1">Cell junction</location>
    </subcellularLocation>
</comment>
<feature type="region of interest" description="Disordered" evidence="9">
    <location>
        <begin position="200"/>
        <end position="487"/>
    </location>
</feature>
<keyword evidence="5" id="KW-0040">ANK repeat</keyword>
<evidence type="ECO:0000259" key="10">
    <source>
        <dbReference type="PROSITE" id="PS50002"/>
    </source>
</evidence>
<dbReference type="PANTHER" id="PTHR14167:SF56">
    <property type="entry name" value="SORBIN AND SH3 DOMAIN-CONTAINING PROTEIN 2"/>
    <property type="match status" value="1"/>
</dbReference>
<feature type="compositionally biased region" description="Basic and acidic residues" evidence="9">
    <location>
        <begin position="476"/>
        <end position="485"/>
    </location>
</feature>
<dbReference type="AlphaFoldDB" id="A0AAV6FQ59"/>
<dbReference type="InterPro" id="IPR003127">
    <property type="entry name" value="SoHo_dom"/>
</dbReference>
<dbReference type="PANTHER" id="PTHR14167">
    <property type="entry name" value="SH3 DOMAIN-CONTAINING"/>
    <property type="match status" value="1"/>
</dbReference>
<dbReference type="PRINTS" id="PR00452">
    <property type="entry name" value="SH3DOMAIN"/>
</dbReference>
<dbReference type="SMART" id="SM00459">
    <property type="entry name" value="Sorb"/>
    <property type="match status" value="1"/>
</dbReference>
<name>A0AAV6FQ59_9TELE</name>
<feature type="compositionally biased region" description="Pro residues" evidence="9">
    <location>
        <begin position="244"/>
        <end position="254"/>
    </location>
</feature>
<feature type="compositionally biased region" description="Polar residues" evidence="9">
    <location>
        <begin position="229"/>
        <end position="239"/>
    </location>
</feature>
<comment type="caution">
    <text evidence="12">The sequence shown here is derived from an EMBL/GenBank/DDBJ whole genome shotgun (WGS) entry which is preliminary data.</text>
</comment>
<keyword evidence="4" id="KW-0965">Cell junction</keyword>
<dbReference type="GO" id="GO:0070161">
    <property type="term" value="C:anchoring junction"/>
    <property type="evidence" value="ECO:0007669"/>
    <property type="project" value="UniProtKB-SubCell"/>
</dbReference>
<feature type="compositionally biased region" description="Basic and acidic residues" evidence="9">
    <location>
        <begin position="286"/>
        <end position="308"/>
    </location>
</feature>
<dbReference type="Gene3D" id="2.30.30.40">
    <property type="entry name" value="SH3 Domains"/>
    <property type="match status" value="3"/>
</dbReference>
<proteinExistence type="predicted"/>
<dbReference type="SUPFAM" id="SSF50044">
    <property type="entry name" value="SH3-domain"/>
    <property type="match status" value="3"/>
</dbReference>
<feature type="domain" description="SH3" evidence="10">
    <location>
        <begin position="556"/>
        <end position="617"/>
    </location>
</feature>
<keyword evidence="13" id="KW-1185">Reference proteome</keyword>
<dbReference type="PROSITE" id="PS50831">
    <property type="entry name" value="SOHO"/>
    <property type="match status" value="1"/>
</dbReference>
<gene>
    <name evidence="12" type="ORF">AALO_G00269840</name>
</gene>
<dbReference type="InterPro" id="IPR050384">
    <property type="entry name" value="Endophilin_SH3RF"/>
</dbReference>
<dbReference type="InterPro" id="IPR001452">
    <property type="entry name" value="SH3_domain"/>
</dbReference>
<feature type="compositionally biased region" description="Low complexity" evidence="9">
    <location>
        <begin position="109"/>
        <end position="121"/>
    </location>
</feature>
<reference evidence="12" key="1">
    <citation type="submission" date="2020-10" db="EMBL/GenBank/DDBJ databases">
        <title>Chromosome-scale genome assembly of the Allis shad, Alosa alosa.</title>
        <authorList>
            <person name="Margot Z."/>
            <person name="Christophe K."/>
            <person name="Cabau C."/>
            <person name="Louis A."/>
            <person name="Berthelot C."/>
            <person name="Parey E."/>
            <person name="Roest Crollius H."/>
            <person name="Montfort J."/>
            <person name="Robinson-Rechavi M."/>
            <person name="Bucao C."/>
            <person name="Bouchez O."/>
            <person name="Gislard M."/>
            <person name="Lluch J."/>
            <person name="Milhes M."/>
            <person name="Lampietro C."/>
            <person name="Lopez Roques C."/>
            <person name="Donnadieu C."/>
            <person name="Braasch I."/>
            <person name="Desvignes T."/>
            <person name="Postlethwait J."/>
            <person name="Bobe J."/>
            <person name="Guiguen Y."/>
        </authorList>
    </citation>
    <scope>NUCLEOTIDE SEQUENCE</scope>
    <source>
        <strain evidence="12">M-15738</strain>
        <tissue evidence="12">Blood</tissue>
    </source>
</reference>
<evidence type="ECO:0000256" key="6">
    <source>
        <dbReference type="ARBA" id="ARBA00037432"/>
    </source>
</evidence>
<evidence type="ECO:0000256" key="4">
    <source>
        <dbReference type="ARBA" id="ARBA00022949"/>
    </source>
</evidence>
<evidence type="ECO:0000259" key="11">
    <source>
        <dbReference type="PROSITE" id="PS50831"/>
    </source>
</evidence>
<dbReference type="SMART" id="SM00326">
    <property type="entry name" value="SH3"/>
    <property type="match status" value="3"/>
</dbReference>
<dbReference type="PROSITE" id="PS50002">
    <property type="entry name" value="SH3"/>
    <property type="match status" value="3"/>
</dbReference>
<sequence length="715" mass="79034">MNTGTESHSAESDVWRSYGTGEPLRNGDAATSSLAAKGYRRVRPNLQEKKSPTPGQMAVNGSLGVPGSGHSLHLQRPFSPSAYPPPPAFSQGLSLLSASHRSTDPSSGPVQASTAPAAPATSPAPAPAPVQEREEEARKTPSLKPQHYTGIGPVDESGIPIAIRTSVDRPKDWYKTMFKQIHVVPRTDDYVNTQNVYPISSSEKRGTTNSIQAHPAPQTHTYRPLPKSASDNGTYTFQKSSTPSPVPHASPAPSQPHSHTHPRTREREKEREQDLSTPDMLNDWGPPDRKVDTRKYRAEPRSIFEYEPGKSSILEQERAAPLYPAPTERSLERPSSSASDNRKRRKSEPTSSQPRPHSSQSVPQSVSHPSSLLLAETPRAGFAQSAEPPRAGYAPIANPPRSAYAQSTEPPRAGYTQSTEPPRTGYTQSTEPHRAGYTQKKPLSSSTSSSPARSKEPSQDYSYPDVGRYTPQSRRPTPEATEKQPARAIYDFKAQTAKELTFRKGDTVYITRQVDRNWYEGELHGRTGIFPITYVEKISPSERQQPIRPPPPAQSREIGEAVARYNFNADTNVELSLRKGERVILLRQVDANWFEGKIPSTSKQGIFPVSYVDIVKRSSTNAKDSTIPQSHSCDRALSASSIRSQRQAYVQDPLQGTGEPFQALYNYAPRNEDELELKEGDIVDVMEKCDDGWFVGTSRRSKFFGTFPGNYVRRI</sequence>
<evidence type="ECO:0000313" key="12">
    <source>
        <dbReference type="EMBL" id="KAG5263896.1"/>
    </source>
</evidence>
<protein>
    <recommendedName>
        <fullName evidence="7">Osteoclast-stimulating factor 1</fullName>
    </recommendedName>
</protein>
<dbReference type="InterPro" id="IPR036028">
    <property type="entry name" value="SH3-like_dom_sf"/>
</dbReference>
<feature type="compositionally biased region" description="Low complexity" evidence="9">
    <location>
        <begin position="440"/>
        <end position="452"/>
    </location>
</feature>
<evidence type="ECO:0000256" key="1">
    <source>
        <dbReference type="ARBA" id="ARBA00004282"/>
    </source>
</evidence>
<feature type="region of interest" description="Disordered" evidence="9">
    <location>
        <begin position="1"/>
        <end position="166"/>
    </location>
</feature>
<accession>A0AAV6FQ59</accession>
<dbReference type="PRINTS" id="PR00499">
    <property type="entry name" value="P67PHOX"/>
</dbReference>
<feature type="domain" description="SH3" evidence="10">
    <location>
        <begin position="656"/>
        <end position="715"/>
    </location>
</feature>
<evidence type="ECO:0000256" key="5">
    <source>
        <dbReference type="ARBA" id="ARBA00023043"/>
    </source>
</evidence>
<dbReference type="GO" id="GO:0005886">
    <property type="term" value="C:plasma membrane"/>
    <property type="evidence" value="ECO:0007669"/>
    <property type="project" value="TreeGrafter"/>
</dbReference>